<dbReference type="InterPro" id="IPR036191">
    <property type="entry name" value="RRF_sf"/>
</dbReference>
<dbReference type="PANTHER" id="PTHR20982:SF3">
    <property type="entry name" value="MITOCHONDRIAL RIBOSOME RECYCLING FACTOR PSEUDO 1"/>
    <property type="match status" value="1"/>
</dbReference>
<name>A0ABQ8EXF3_9FUNG</name>
<evidence type="ECO:0000256" key="2">
    <source>
        <dbReference type="ARBA" id="ARBA00022917"/>
    </source>
</evidence>
<feature type="domain" description="Ribosome recycling factor" evidence="5">
    <location>
        <begin position="129"/>
        <end position="289"/>
    </location>
</feature>
<dbReference type="PANTHER" id="PTHR20982">
    <property type="entry name" value="RIBOSOME RECYCLING FACTOR"/>
    <property type="match status" value="1"/>
</dbReference>
<reference evidence="6 7" key="1">
    <citation type="submission" date="2021-02" db="EMBL/GenBank/DDBJ databases">
        <title>Variation within the Batrachochytrium salamandrivorans European outbreak.</title>
        <authorList>
            <person name="Kelly M."/>
            <person name="Pasmans F."/>
            <person name="Shea T.P."/>
            <person name="Munoz J.F."/>
            <person name="Carranza S."/>
            <person name="Cuomo C.A."/>
            <person name="Martel A."/>
        </authorList>
    </citation>
    <scope>NUCLEOTIDE SEQUENCE [LARGE SCALE GENOMIC DNA]</scope>
    <source>
        <strain evidence="6 7">AMFP18/2</strain>
    </source>
</reference>
<dbReference type="SUPFAM" id="SSF55194">
    <property type="entry name" value="Ribosome recycling factor, RRF"/>
    <property type="match status" value="1"/>
</dbReference>
<evidence type="ECO:0000256" key="1">
    <source>
        <dbReference type="ARBA" id="ARBA00005912"/>
    </source>
</evidence>
<dbReference type="EMBL" id="JAFCIX010000527">
    <property type="protein sequence ID" value="KAH6588299.1"/>
    <property type="molecule type" value="Genomic_DNA"/>
</dbReference>
<evidence type="ECO:0000256" key="3">
    <source>
        <dbReference type="ARBA" id="ARBA00024909"/>
    </source>
</evidence>
<evidence type="ECO:0000259" key="5">
    <source>
        <dbReference type="Pfam" id="PF01765"/>
    </source>
</evidence>
<gene>
    <name evidence="6" type="ORF">BASA50_010850</name>
</gene>
<dbReference type="Proteomes" id="UP001648503">
    <property type="component" value="Unassembled WGS sequence"/>
</dbReference>
<dbReference type="Gene3D" id="3.30.1360.40">
    <property type="match status" value="1"/>
</dbReference>
<accession>A0ABQ8EXF3</accession>
<sequence>MHRSASLLSTAATITATSGIRTRCYASRAAHTTVSAAFIAFSGSHLGTASLTRSAAVAVVPALSSIFPLSTTLLDHSQQRYYAAKRSSGNRRKENDEGDNSSDSTGASAPEFDLSRYEVLMQKVLEKTRKDLGDIRIGRANPALLDSVRVTHMGKTVTLPEIAQINVKDAHTLMIVVSDEQLIKTVEKAIRDANLGLNPMPNPPSGLKVPVPKMAKEFRDILIKNIKQLAEASKGRVRGARADARTALKRSSDSMTTDQAKKLEKSVQLLTDKYTKEIDSAVSAKEKEVV</sequence>
<keyword evidence="2" id="KW-0648">Protein biosynthesis</keyword>
<dbReference type="InterPro" id="IPR023584">
    <property type="entry name" value="Ribosome_recyc_fac_dom"/>
</dbReference>
<evidence type="ECO:0000313" key="6">
    <source>
        <dbReference type="EMBL" id="KAH6588299.1"/>
    </source>
</evidence>
<proteinExistence type="inferred from homology"/>
<evidence type="ECO:0000313" key="7">
    <source>
        <dbReference type="Proteomes" id="UP001648503"/>
    </source>
</evidence>
<dbReference type="Gene3D" id="1.10.132.20">
    <property type="entry name" value="Ribosome-recycling factor"/>
    <property type="match status" value="1"/>
</dbReference>
<dbReference type="Pfam" id="PF01765">
    <property type="entry name" value="RRF"/>
    <property type="match status" value="1"/>
</dbReference>
<comment type="function">
    <text evidence="3">Necessary for protein synthesis in mitochondria. Functions as a ribosome recycling factor in mitochondria.</text>
</comment>
<organism evidence="6 7">
    <name type="scientific">Batrachochytrium salamandrivorans</name>
    <dbReference type="NCBI Taxonomy" id="1357716"/>
    <lineage>
        <taxon>Eukaryota</taxon>
        <taxon>Fungi</taxon>
        <taxon>Fungi incertae sedis</taxon>
        <taxon>Chytridiomycota</taxon>
        <taxon>Chytridiomycota incertae sedis</taxon>
        <taxon>Chytridiomycetes</taxon>
        <taxon>Rhizophydiales</taxon>
        <taxon>Rhizophydiales incertae sedis</taxon>
        <taxon>Batrachochytrium</taxon>
    </lineage>
</organism>
<protein>
    <recommendedName>
        <fullName evidence="5">Ribosome recycling factor domain-containing protein</fullName>
    </recommendedName>
</protein>
<comment type="similarity">
    <text evidence="1">Belongs to the RRF family.</text>
</comment>
<evidence type="ECO:0000256" key="4">
    <source>
        <dbReference type="SAM" id="MobiDB-lite"/>
    </source>
</evidence>
<keyword evidence="7" id="KW-1185">Reference proteome</keyword>
<dbReference type="InterPro" id="IPR002661">
    <property type="entry name" value="Ribosome_recyc_fac"/>
</dbReference>
<comment type="caution">
    <text evidence="6">The sequence shown here is derived from an EMBL/GenBank/DDBJ whole genome shotgun (WGS) entry which is preliminary data.</text>
</comment>
<feature type="region of interest" description="Disordered" evidence="4">
    <location>
        <begin position="84"/>
        <end position="109"/>
    </location>
</feature>